<dbReference type="CDD" id="cd00161">
    <property type="entry name" value="beta-trefoil_Ricin-like"/>
    <property type="match status" value="1"/>
</dbReference>
<dbReference type="Gene3D" id="2.80.10.50">
    <property type="match status" value="1"/>
</dbReference>
<name>A0AA38J442_9CUCU</name>
<accession>A0AA38J442</accession>
<comment type="caution">
    <text evidence="2">The sequence shown here is derived from an EMBL/GenBank/DDBJ whole genome shotgun (WGS) entry which is preliminary data.</text>
</comment>
<evidence type="ECO:0000313" key="2">
    <source>
        <dbReference type="EMBL" id="KAJ3666109.1"/>
    </source>
</evidence>
<feature type="signal peptide" evidence="1">
    <location>
        <begin position="1"/>
        <end position="26"/>
    </location>
</feature>
<dbReference type="InterPro" id="IPR035992">
    <property type="entry name" value="Ricin_B-like_lectins"/>
</dbReference>
<dbReference type="Proteomes" id="UP001168821">
    <property type="component" value="Unassembled WGS sequence"/>
</dbReference>
<proteinExistence type="predicted"/>
<feature type="chain" id="PRO_5041200441" description="Ricin B lectin domain-containing protein" evidence="1">
    <location>
        <begin position="27"/>
        <end position="169"/>
    </location>
</feature>
<evidence type="ECO:0000313" key="3">
    <source>
        <dbReference type="Proteomes" id="UP001168821"/>
    </source>
</evidence>
<dbReference type="SUPFAM" id="SSF50370">
    <property type="entry name" value="Ricin B-like lectins"/>
    <property type="match status" value="1"/>
</dbReference>
<organism evidence="2 3">
    <name type="scientific">Zophobas morio</name>
    <dbReference type="NCBI Taxonomy" id="2755281"/>
    <lineage>
        <taxon>Eukaryota</taxon>
        <taxon>Metazoa</taxon>
        <taxon>Ecdysozoa</taxon>
        <taxon>Arthropoda</taxon>
        <taxon>Hexapoda</taxon>
        <taxon>Insecta</taxon>
        <taxon>Pterygota</taxon>
        <taxon>Neoptera</taxon>
        <taxon>Endopterygota</taxon>
        <taxon>Coleoptera</taxon>
        <taxon>Polyphaga</taxon>
        <taxon>Cucujiformia</taxon>
        <taxon>Tenebrionidae</taxon>
        <taxon>Zophobas</taxon>
    </lineage>
</organism>
<keyword evidence="3" id="KW-1185">Reference proteome</keyword>
<keyword evidence="1" id="KW-0732">Signal</keyword>
<evidence type="ECO:0008006" key="4">
    <source>
        <dbReference type="Google" id="ProtNLM"/>
    </source>
</evidence>
<dbReference type="EMBL" id="JALNTZ010000001">
    <property type="protein sequence ID" value="KAJ3666109.1"/>
    <property type="molecule type" value="Genomic_DNA"/>
</dbReference>
<evidence type="ECO:0000256" key="1">
    <source>
        <dbReference type="SAM" id="SignalP"/>
    </source>
</evidence>
<gene>
    <name evidence="2" type="ORF">Zmor_001564</name>
</gene>
<protein>
    <recommendedName>
        <fullName evidence="4">Ricin B lectin domain-containing protein</fullName>
    </recommendedName>
</protein>
<sequence>MYLHHKEVSLCLAAAVICFNIATINADYSAEVAYVIKSTSGDLYVDATNTTTIQIQNFDGTPSQLWRIDCGHTPGLFRLFNYQYTAFLSIPQFNSTKPPPLVLDDGTYEFWQEWFLNGNGRITNAAILYNLHIIHSEFEPGSLVGLYPDNGYLNQEWEIVQITRDKSFK</sequence>
<reference evidence="2" key="1">
    <citation type="journal article" date="2023" name="G3 (Bethesda)">
        <title>Whole genome assemblies of Zophobas morio and Tenebrio molitor.</title>
        <authorList>
            <person name="Kaur S."/>
            <person name="Stinson S.A."/>
            <person name="diCenzo G.C."/>
        </authorList>
    </citation>
    <scope>NUCLEOTIDE SEQUENCE</scope>
    <source>
        <strain evidence="2">QUZm001</strain>
    </source>
</reference>
<dbReference type="AlphaFoldDB" id="A0AA38J442"/>